<dbReference type="GO" id="GO:0005762">
    <property type="term" value="C:mitochondrial large ribosomal subunit"/>
    <property type="evidence" value="ECO:0007669"/>
    <property type="project" value="TreeGrafter"/>
</dbReference>
<dbReference type="InterPro" id="IPR001857">
    <property type="entry name" value="Ribosomal_bL19"/>
</dbReference>
<dbReference type="AlphaFoldDB" id="A0A1E4TPE4"/>
<protein>
    <recommendedName>
        <fullName evidence="6">Ribosomal protein L19</fullName>
    </recommendedName>
</protein>
<gene>
    <name evidence="4" type="ORF">PACTADRAFT_35394</name>
</gene>
<dbReference type="PANTHER" id="PTHR15680">
    <property type="entry name" value="RIBOSOMAL PROTEIN L19"/>
    <property type="match status" value="1"/>
</dbReference>
<dbReference type="GO" id="GO:0006412">
    <property type="term" value="P:translation"/>
    <property type="evidence" value="ECO:0007669"/>
    <property type="project" value="InterPro"/>
</dbReference>
<evidence type="ECO:0000256" key="3">
    <source>
        <dbReference type="ARBA" id="ARBA00023274"/>
    </source>
</evidence>
<keyword evidence="2" id="KW-0689">Ribosomal protein</keyword>
<dbReference type="InterPro" id="IPR008991">
    <property type="entry name" value="Translation_prot_SH3-like_sf"/>
</dbReference>
<evidence type="ECO:0008006" key="6">
    <source>
        <dbReference type="Google" id="ProtNLM"/>
    </source>
</evidence>
<dbReference type="Proteomes" id="UP000094236">
    <property type="component" value="Unassembled WGS sequence"/>
</dbReference>
<sequence length="171" mass="19688">MFSLSRKRVLGLPLLINQRVGFKTQTKTIKVYEPLPNAHKDGKPLMDVIRADQYKKLDPSGIKQKLLDSKNPTRLRSGDIVRINYKNNIKPSITGMIIALNRAGLESNLLLRNQVTKIGVELRVSVFNPIIERIDILRKPMTYRPRNKLYYIRNNRLDVGDLENVKGKKLL</sequence>
<evidence type="ECO:0000256" key="2">
    <source>
        <dbReference type="ARBA" id="ARBA00022980"/>
    </source>
</evidence>
<evidence type="ECO:0000256" key="1">
    <source>
        <dbReference type="ARBA" id="ARBA00005781"/>
    </source>
</evidence>
<dbReference type="STRING" id="669874.A0A1E4TPE4"/>
<organism evidence="4 5">
    <name type="scientific">Pachysolen tannophilus NRRL Y-2460</name>
    <dbReference type="NCBI Taxonomy" id="669874"/>
    <lineage>
        <taxon>Eukaryota</taxon>
        <taxon>Fungi</taxon>
        <taxon>Dikarya</taxon>
        <taxon>Ascomycota</taxon>
        <taxon>Saccharomycotina</taxon>
        <taxon>Pichiomycetes</taxon>
        <taxon>Pachysolenaceae</taxon>
        <taxon>Pachysolen</taxon>
    </lineage>
</organism>
<dbReference type="InterPro" id="IPR038657">
    <property type="entry name" value="Ribosomal_bL19_sf"/>
</dbReference>
<dbReference type="EMBL" id="KV454017">
    <property type="protein sequence ID" value="ODV93635.1"/>
    <property type="molecule type" value="Genomic_DNA"/>
</dbReference>
<dbReference type="SUPFAM" id="SSF50104">
    <property type="entry name" value="Translation proteins SH3-like domain"/>
    <property type="match status" value="1"/>
</dbReference>
<dbReference type="Gene3D" id="2.30.30.790">
    <property type="match status" value="1"/>
</dbReference>
<evidence type="ECO:0000313" key="4">
    <source>
        <dbReference type="EMBL" id="ODV93635.1"/>
    </source>
</evidence>
<keyword evidence="5" id="KW-1185">Reference proteome</keyword>
<dbReference type="PANTHER" id="PTHR15680:SF9">
    <property type="entry name" value="LARGE RIBOSOMAL SUBUNIT PROTEIN BL19M"/>
    <property type="match status" value="1"/>
</dbReference>
<dbReference type="Pfam" id="PF01245">
    <property type="entry name" value="Ribosomal_L19"/>
    <property type="match status" value="1"/>
</dbReference>
<dbReference type="OrthoDB" id="432645at2759"/>
<reference evidence="5" key="1">
    <citation type="submission" date="2016-05" db="EMBL/GenBank/DDBJ databases">
        <title>Comparative genomics of biotechnologically important yeasts.</title>
        <authorList>
            <consortium name="DOE Joint Genome Institute"/>
            <person name="Riley R."/>
            <person name="Haridas S."/>
            <person name="Wolfe K.H."/>
            <person name="Lopes M.R."/>
            <person name="Hittinger C.T."/>
            <person name="Goker M."/>
            <person name="Salamov A."/>
            <person name="Wisecaver J."/>
            <person name="Long T.M."/>
            <person name="Aerts A.L."/>
            <person name="Barry K."/>
            <person name="Choi C."/>
            <person name="Clum A."/>
            <person name="Coughlan A.Y."/>
            <person name="Deshpande S."/>
            <person name="Douglass A.P."/>
            <person name="Hanson S.J."/>
            <person name="Klenk H.-P."/>
            <person name="Labutti K."/>
            <person name="Lapidus A."/>
            <person name="Lindquist E."/>
            <person name="Lipzen A."/>
            <person name="Meier-Kolthoff J.P."/>
            <person name="Ohm R.A."/>
            <person name="Otillar R.P."/>
            <person name="Pangilinan J."/>
            <person name="Peng Y."/>
            <person name="Rokas A."/>
            <person name="Rosa C.A."/>
            <person name="Scheuner C."/>
            <person name="Sibirny A.A."/>
            <person name="Slot J.C."/>
            <person name="Stielow J.B."/>
            <person name="Sun H."/>
            <person name="Kurtzman C.P."/>
            <person name="Blackwell M."/>
            <person name="Grigoriev I.V."/>
            <person name="Jeffries T.W."/>
        </authorList>
    </citation>
    <scope>NUCLEOTIDE SEQUENCE [LARGE SCALE GENOMIC DNA]</scope>
    <source>
        <strain evidence="5">NRRL Y-2460</strain>
    </source>
</reference>
<keyword evidence="3" id="KW-0687">Ribonucleoprotein</keyword>
<evidence type="ECO:0000313" key="5">
    <source>
        <dbReference type="Proteomes" id="UP000094236"/>
    </source>
</evidence>
<name>A0A1E4TPE4_PACTA</name>
<accession>A0A1E4TPE4</accession>
<comment type="similarity">
    <text evidence="1">Belongs to the bacterial ribosomal protein bL19 family.</text>
</comment>
<proteinExistence type="inferred from homology"/>
<dbReference type="GO" id="GO:0003735">
    <property type="term" value="F:structural constituent of ribosome"/>
    <property type="evidence" value="ECO:0007669"/>
    <property type="project" value="InterPro"/>
</dbReference>